<evidence type="ECO:0000313" key="3">
    <source>
        <dbReference type="Proteomes" id="UP000017836"/>
    </source>
</evidence>
<dbReference type="HOGENOM" id="CLU_1919881_0_0_1"/>
<organism evidence="2 3">
    <name type="scientific">Amborella trichopoda</name>
    <dbReference type="NCBI Taxonomy" id="13333"/>
    <lineage>
        <taxon>Eukaryota</taxon>
        <taxon>Viridiplantae</taxon>
        <taxon>Streptophyta</taxon>
        <taxon>Embryophyta</taxon>
        <taxon>Tracheophyta</taxon>
        <taxon>Spermatophyta</taxon>
        <taxon>Magnoliopsida</taxon>
        <taxon>Amborellales</taxon>
        <taxon>Amborellaceae</taxon>
        <taxon>Amborella</taxon>
    </lineage>
</organism>
<dbReference type="EMBL" id="KI397474">
    <property type="protein sequence ID" value="ERM95544.1"/>
    <property type="molecule type" value="Genomic_DNA"/>
</dbReference>
<reference evidence="3" key="1">
    <citation type="journal article" date="2013" name="Science">
        <title>The Amborella genome and the evolution of flowering plants.</title>
        <authorList>
            <consortium name="Amborella Genome Project"/>
        </authorList>
    </citation>
    <scope>NUCLEOTIDE SEQUENCE [LARGE SCALE GENOMIC DNA]</scope>
</reference>
<dbReference type="Proteomes" id="UP000017836">
    <property type="component" value="Unassembled WGS sequence"/>
</dbReference>
<feature type="compositionally biased region" description="Basic and acidic residues" evidence="1">
    <location>
        <begin position="69"/>
        <end position="109"/>
    </location>
</feature>
<evidence type="ECO:0000256" key="1">
    <source>
        <dbReference type="SAM" id="MobiDB-lite"/>
    </source>
</evidence>
<accession>W1NJY5</accession>
<sequence length="132" mass="14863">MGVEIVTLEEQAGRSETAVIQLGEHRWWGTARLRGSSYDWGRGHKGEIGVFWGIEASAEVKKTRTLYRPGEKSEGPKARSGREEGKERGSQRGLGGREEARQRREEPYKGRRRVCRGQNNRASNGRGGRRQG</sequence>
<dbReference type="AlphaFoldDB" id="W1NJY5"/>
<proteinExistence type="predicted"/>
<name>W1NJY5_AMBTC</name>
<protein>
    <submittedName>
        <fullName evidence="2">Uncharacterized protein</fullName>
    </submittedName>
</protein>
<evidence type="ECO:0000313" key="2">
    <source>
        <dbReference type="EMBL" id="ERM95544.1"/>
    </source>
</evidence>
<gene>
    <name evidence="2" type="ORF">AMTR_s00023p00048860</name>
</gene>
<dbReference type="Gramene" id="ERM95544">
    <property type="protein sequence ID" value="ERM95544"/>
    <property type="gene ID" value="AMTR_s00023p00048860"/>
</dbReference>
<feature type="region of interest" description="Disordered" evidence="1">
    <location>
        <begin position="63"/>
        <end position="132"/>
    </location>
</feature>
<keyword evidence="3" id="KW-1185">Reference proteome</keyword>